<keyword evidence="3" id="KW-1185">Reference proteome</keyword>
<feature type="region of interest" description="Disordered" evidence="1">
    <location>
        <begin position="166"/>
        <end position="201"/>
    </location>
</feature>
<dbReference type="EMBL" id="CP121682">
    <property type="protein sequence ID" value="WGD39794.1"/>
    <property type="molecule type" value="Genomic_DNA"/>
</dbReference>
<protein>
    <submittedName>
        <fullName evidence="2">Uncharacterized protein</fullName>
    </submittedName>
</protein>
<feature type="compositionally biased region" description="Basic residues" evidence="1">
    <location>
        <begin position="1"/>
        <end position="16"/>
    </location>
</feature>
<sequence length="201" mass="21666">MPPHGRRGERPRRRRLGDRIQHPDFELYDNAGRDGDQIAAAHFGIATRDDLLRWARRDAEPFLAQHPLPAEPLPVPDPAPYLAALAAAKTPAEVSAVTQRLLDAAQPALSVMSDLLVAIARWNDRHRFAEQGSPPRQLMEAASRSLSVLAIADEADLAILRAEYDPAPAPSKAPASGRPQAPSGLPPNPPPTPRTGPAPGR</sequence>
<gene>
    <name evidence="2" type="ORF">PYS65_06430</name>
</gene>
<reference evidence="2 3" key="1">
    <citation type="submission" date="2023-03" db="EMBL/GenBank/DDBJ databases">
        <authorList>
            <person name="Mo P."/>
        </authorList>
    </citation>
    <scope>NUCLEOTIDE SEQUENCE [LARGE SCALE GENOMIC DNA]</scope>
    <source>
        <strain evidence="2 3">HUAS 5</strain>
    </source>
</reference>
<name>A0ABY8JX42_9ACTN</name>
<dbReference type="Proteomes" id="UP001216440">
    <property type="component" value="Chromosome"/>
</dbReference>
<feature type="compositionally biased region" description="Low complexity" evidence="1">
    <location>
        <begin position="170"/>
        <end position="183"/>
    </location>
</feature>
<accession>A0ABY8JX42</accession>
<organism evidence="2 3">
    <name type="scientific">Streptomyces cathayae</name>
    <dbReference type="NCBI Taxonomy" id="3031124"/>
    <lineage>
        <taxon>Bacteria</taxon>
        <taxon>Bacillati</taxon>
        <taxon>Actinomycetota</taxon>
        <taxon>Actinomycetes</taxon>
        <taxon>Kitasatosporales</taxon>
        <taxon>Streptomycetaceae</taxon>
        <taxon>Streptomyces</taxon>
    </lineage>
</organism>
<feature type="compositionally biased region" description="Pro residues" evidence="1">
    <location>
        <begin position="184"/>
        <end position="201"/>
    </location>
</feature>
<proteinExistence type="predicted"/>
<feature type="region of interest" description="Disordered" evidence="1">
    <location>
        <begin position="1"/>
        <end position="21"/>
    </location>
</feature>
<dbReference type="RefSeq" id="WP_279332811.1">
    <property type="nucleotide sequence ID" value="NZ_CP121682.1"/>
</dbReference>
<evidence type="ECO:0000256" key="1">
    <source>
        <dbReference type="SAM" id="MobiDB-lite"/>
    </source>
</evidence>
<evidence type="ECO:0000313" key="3">
    <source>
        <dbReference type="Proteomes" id="UP001216440"/>
    </source>
</evidence>
<evidence type="ECO:0000313" key="2">
    <source>
        <dbReference type="EMBL" id="WGD39794.1"/>
    </source>
</evidence>